<feature type="region of interest" description="Disordered" evidence="1">
    <location>
        <begin position="401"/>
        <end position="428"/>
    </location>
</feature>
<keyword evidence="4" id="KW-1185">Reference proteome</keyword>
<gene>
    <name evidence="2" type="ORF">SS50377_12684</name>
    <name evidence="3" type="ORF">SS50377_23304</name>
</gene>
<dbReference type="EMBL" id="AUWU02000003">
    <property type="protein sequence ID" value="KAH0575664.1"/>
    <property type="molecule type" value="Genomic_DNA"/>
</dbReference>
<feature type="compositionally biased region" description="Low complexity" evidence="1">
    <location>
        <begin position="407"/>
        <end position="428"/>
    </location>
</feature>
<dbReference type="EMBL" id="KI546046">
    <property type="protein sequence ID" value="EST47173.1"/>
    <property type="molecule type" value="Genomic_DNA"/>
</dbReference>
<name>V6LSH3_9EUKA</name>
<proteinExistence type="predicted"/>
<protein>
    <submittedName>
        <fullName evidence="2">Uncharacterized protein</fullName>
    </submittedName>
</protein>
<evidence type="ECO:0000313" key="2">
    <source>
        <dbReference type="EMBL" id="EST47173.1"/>
    </source>
</evidence>
<feature type="region of interest" description="Disordered" evidence="1">
    <location>
        <begin position="58"/>
        <end position="113"/>
    </location>
</feature>
<reference evidence="3" key="2">
    <citation type="submission" date="2020-12" db="EMBL/GenBank/DDBJ databases">
        <title>New Spironucleus salmonicida genome in near-complete chromosomes.</title>
        <authorList>
            <person name="Xu F."/>
            <person name="Kurt Z."/>
            <person name="Jimenez-Gonzalez A."/>
            <person name="Astvaldsson A."/>
            <person name="Andersson J.O."/>
            <person name="Svard S.G."/>
        </authorList>
    </citation>
    <scope>NUCLEOTIDE SEQUENCE</scope>
    <source>
        <strain evidence="3">ATCC 50377</strain>
    </source>
</reference>
<dbReference type="Proteomes" id="UP000018208">
    <property type="component" value="Unassembled WGS sequence"/>
</dbReference>
<dbReference type="AlphaFoldDB" id="V6LSH3"/>
<sequence length="555" mass="65143">MNDFNKTAEDLLMSQFLQQRNNQQISDDQKFLMSQFQRIQASKLEQQVQYHNNEKIATFNKTPSPKKLSGNEQFQPFSPSNDFDQTNDFDESAISNSTPKLLSQDPPKSVQRNTTVKEVKDILQLLGIDHKENAQQNLQIQDEQILKIVNIVTQQSTNTIINEFKQLQKQMELIQTKPNQAVVKESYDEKQIKYSISNIQSQLVDLKKDINSKYDERILMQLLKLNSPQIVAQKQWQQKETVEDNNLNTIQQTQQEYKSDASVKSIFIDQKSKNQIMTEIETENIESQKSIQQIKRLKQQIQREDHLKHRKERPKEALKLKKQHGDKINVIHYVQEVERKSHKLERSSSNIKEKQIKHKSRETLIINDLERTCQLKMRDVGIQQFQQKSNDYKIVQVKQLQDQPRKSQIQQQTSLYQQTSPQQTQTNVQFSENKSLAYQENLNKPNHNNQQRQQQQQFNPLIISTVKNFSKLNVQPIQNTQSTPQITSFGEIYPNYDKDTAQKYEKDGHGIGAWENSAYSNWNLSSLYKSEFSDMSEGEMRQNFAHVTKFPIKHQ</sequence>
<feature type="compositionally biased region" description="Polar residues" evidence="1">
    <location>
        <begin position="70"/>
        <end position="84"/>
    </location>
</feature>
<dbReference type="VEuPathDB" id="GiardiaDB:SS50377_23304"/>
<evidence type="ECO:0000313" key="3">
    <source>
        <dbReference type="EMBL" id="KAH0575664.1"/>
    </source>
</evidence>
<reference evidence="2 3" key="1">
    <citation type="journal article" date="2014" name="PLoS Genet.">
        <title>The Genome of Spironucleus salmonicida Highlights a Fish Pathogen Adapted to Fluctuating Environments.</title>
        <authorList>
            <person name="Xu F."/>
            <person name="Jerlstrom-Hultqvist J."/>
            <person name="Einarsson E."/>
            <person name="Astvaldsson A."/>
            <person name="Svard S.G."/>
            <person name="Andersson J.O."/>
        </authorList>
    </citation>
    <scope>NUCLEOTIDE SEQUENCE</scope>
    <source>
        <strain evidence="3">ATCC 50377</strain>
    </source>
</reference>
<evidence type="ECO:0000256" key="1">
    <source>
        <dbReference type="SAM" id="MobiDB-lite"/>
    </source>
</evidence>
<evidence type="ECO:0000313" key="4">
    <source>
        <dbReference type="Proteomes" id="UP000018208"/>
    </source>
</evidence>
<accession>V6LSH3</accession>
<organism evidence="2">
    <name type="scientific">Spironucleus salmonicida</name>
    <dbReference type="NCBI Taxonomy" id="348837"/>
    <lineage>
        <taxon>Eukaryota</taxon>
        <taxon>Metamonada</taxon>
        <taxon>Diplomonadida</taxon>
        <taxon>Hexamitidae</taxon>
        <taxon>Hexamitinae</taxon>
        <taxon>Spironucleus</taxon>
    </lineage>
</organism>